<evidence type="ECO:0000256" key="1">
    <source>
        <dbReference type="SAM" id="MobiDB-lite"/>
    </source>
</evidence>
<dbReference type="Proteomes" id="UP000001296">
    <property type="component" value="Chromosome"/>
</dbReference>
<accession>E0RQK4</accession>
<dbReference type="EMBL" id="CP001698">
    <property type="protein sequence ID" value="ADN01509.1"/>
    <property type="molecule type" value="Genomic_DNA"/>
</dbReference>
<name>E0RQK4_WINT6</name>
<dbReference type="Pfam" id="PF20380">
    <property type="entry name" value="DUF6675"/>
    <property type="match status" value="1"/>
</dbReference>
<dbReference type="KEGG" id="sta:STHERM_c05400"/>
<gene>
    <name evidence="2" type="ordered locus">STHERM_c05400</name>
</gene>
<dbReference type="HOGENOM" id="CLU_081868_1_0_12"/>
<reference evidence="2 3" key="2">
    <citation type="journal article" date="2010" name="J. Bacteriol.">
        <title>Genome sequence of the polysaccharide-degrading, thermophilic anaerobe Spirochaeta thermophila DSM 6192.</title>
        <authorList>
            <person name="Angelov A."/>
            <person name="Liebl S."/>
            <person name="Ballschmiter M."/>
            <person name="Bomeke M."/>
            <person name="Lehmann R."/>
            <person name="Liesegang H."/>
            <person name="Daniel R."/>
            <person name="Liebl W."/>
        </authorList>
    </citation>
    <scope>NUCLEOTIDE SEQUENCE [LARGE SCALE GENOMIC DNA]</scope>
    <source>
        <strain evidence="3">ATCC 49972 / DSM 6192 / RI 19.B1</strain>
    </source>
</reference>
<sequence length="291" mass="32986">MSRRPSSCVDNPHAVTPPRATDLDPPPVPPYRKPIMRTHIPAILLLLALPGSLHGQTFPLSPQQEETLETTGELTIYFDGTPERILYHGPLSPLIRTDLEDLSPTIGVESLFRLPMPSSLREGSDPILDLYNILHRVSTMKGIQYYSASRGRMRTMFHDAYRIASPEAREPVPDLTFTELPHEPVSITIFQDDSSFGKNLYRITYRVEGSFILLSMENLDTLAYMGLIPLVSPGGLRTHLVIVPRGEELMFYGICGVRTIRFFGMEKRYASFYNRIVALKNWFQSQLPLRP</sequence>
<proteinExistence type="predicted"/>
<reference key="1">
    <citation type="submission" date="2009-08" db="EMBL/GenBank/DDBJ databases">
        <title>The genome sequence of Spirochaeta thermophila DSM6192.</title>
        <authorList>
            <person name="Angelov A."/>
            <person name="Mientus M."/>
            <person name="Wittenberg S."/>
            <person name="Lehmann R."/>
            <person name="Liesegang H."/>
            <person name="Daniel R."/>
            <person name="Liebl W."/>
        </authorList>
    </citation>
    <scope>NUCLEOTIDE SEQUENCE</scope>
    <source>
        <strain>DSM 6192</strain>
    </source>
</reference>
<dbReference type="eggNOG" id="ENOG5034B4E">
    <property type="taxonomic scope" value="Bacteria"/>
</dbReference>
<dbReference type="AlphaFoldDB" id="E0RQK4"/>
<dbReference type="InterPro" id="IPR046745">
    <property type="entry name" value="DUF6675"/>
</dbReference>
<feature type="region of interest" description="Disordered" evidence="1">
    <location>
        <begin position="1"/>
        <end position="28"/>
    </location>
</feature>
<dbReference type="PaxDb" id="665571-STHERM_c05400"/>
<evidence type="ECO:0000313" key="3">
    <source>
        <dbReference type="Proteomes" id="UP000001296"/>
    </source>
</evidence>
<protein>
    <submittedName>
        <fullName evidence="2">Uncharacterized protein</fullName>
    </submittedName>
</protein>
<evidence type="ECO:0000313" key="2">
    <source>
        <dbReference type="EMBL" id="ADN01509.1"/>
    </source>
</evidence>
<organism evidence="2 3">
    <name type="scientific">Winmispira thermophila (strain ATCC 49972 / DSM 6192 / RI 19.B1)</name>
    <name type="common">Spirochaeta thermophila</name>
    <dbReference type="NCBI Taxonomy" id="665571"/>
    <lineage>
        <taxon>Bacteria</taxon>
        <taxon>Pseudomonadati</taxon>
        <taxon>Spirochaetota</taxon>
        <taxon>Spirochaetia</taxon>
        <taxon>Winmispirales</taxon>
        <taxon>Winmispiraceae</taxon>
        <taxon>Winmispira</taxon>
    </lineage>
</organism>